<comment type="caution">
    <text evidence="5">The sequence shown here is derived from an EMBL/GenBank/DDBJ whole genome shotgun (WGS) entry which is preliminary data.</text>
</comment>
<evidence type="ECO:0000313" key="6">
    <source>
        <dbReference type="Proteomes" id="UP001523550"/>
    </source>
</evidence>
<proteinExistence type="inferred from homology"/>
<dbReference type="InterPro" id="IPR050500">
    <property type="entry name" value="Phos_Acetyltrans/Butyryltrans"/>
</dbReference>
<dbReference type="SUPFAM" id="SSF53659">
    <property type="entry name" value="Isocitrate/Isopropylmalate dehydrogenase-like"/>
    <property type="match status" value="1"/>
</dbReference>
<evidence type="ECO:0000259" key="4">
    <source>
        <dbReference type="Pfam" id="PF01515"/>
    </source>
</evidence>
<accession>A0ABT1GAZ9</accession>
<gene>
    <name evidence="5" type="ORF">J2T60_001398</name>
</gene>
<keyword evidence="2" id="KW-0808">Transferase</keyword>
<keyword evidence="3" id="KW-0012">Acyltransferase</keyword>
<dbReference type="InterPro" id="IPR012147">
    <property type="entry name" value="P_Ac_Bu_trans"/>
</dbReference>
<dbReference type="PANTHER" id="PTHR43356:SF2">
    <property type="entry name" value="PHOSPHATE ACETYLTRANSFERASE"/>
    <property type="match status" value="1"/>
</dbReference>
<evidence type="ECO:0000256" key="2">
    <source>
        <dbReference type="ARBA" id="ARBA00022679"/>
    </source>
</evidence>
<dbReference type="RefSeq" id="WP_253447362.1">
    <property type="nucleotide sequence ID" value="NZ_JALJYF010000001.1"/>
</dbReference>
<sequence length="319" mass="34072">MAGPDNDKDRVQLSRLLSMAKHLPPLSMAVVHPVDEQSLSGALEAGKRGLIEPVLVGPWHRIEATAEKAGLDLSDWRLVETEHSHEAAETAVAMAADGEVGGLMKGALHTREFMGPIVPRKGGLRTERVMSHVWVMDVPSYPRPLLITDSALNIRPDLMMKADIAQNAIDLAAAMGIEDARLAVISATEEVNPKLQSTLDAAALCKMRERGQIKSGRLDGPLAFDNAISEEAARSKGIGGPVAGRADILLAPDVESANMLGKQLHYLAGAEAAGIVLGARVPIVLTSRADDRFSRMAACAISQLLVEAKEVKRREKAGE</sequence>
<dbReference type="PANTHER" id="PTHR43356">
    <property type="entry name" value="PHOSPHATE ACETYLTRANSFERASE"/>
    <property type="match status" value="1"/>
</dbReference>
<name>A0ABT1GAZ9_9GAMM</name>
<keyword evidence="6" id="KW-1185">Reference proteome</keyword>
<dbReference type="Gene3D" id="3.40.718.10">
    <property type="entry name" value="Isopropylmalate Dehydrogenase"/>
    <property type="match status" value="1"/>
</dbReference>
<dbReference type="NCBIfam" id="NF008852">
    <property type="entry name" value="PRK11890.1"/>
    <property type="match status" value="1"/>
</dbReference>
<dbReference type="Pfam" id="PF01515">
    <property type="entry name" value="PTA_PTB"/>
    <property type="match status" value="1"/>
</dbReference>
<dbReference type="PIRSF" id="PIRSF000428">
    <property type="entry name" value="P_Ac_trans"/>
    <property type="match status" value="1"/>
</dbReference>
<organism evidence="5 6">
    <name type="scientific">Natronospira proteinivora</name>
    <dbReference type="NCBI Taxonomy" id="1807133"/>
    <lineage>
        <taxon>Bacteria</taxon>
        <taxon>Pseudomonadati</taxon>
        <taxon>Pseudomonadota</taxon>
        <taxon>Gammaproteobacteria</taxon>
        <taxon>Natronospirales</taxon>
        <taxon>Natronospiraceae</taxon>
        <taxon>Natronospira</taxon>
    </lineage>
</organism>
<dbReference type="Proteomes" id="UP001523550">
    <property type="component" value="Unassembled WGS sequence"/>
</dbReference>
<protein>
    <submittedName>
        <fullName evidence="5">Phosphotransacetylase</fullName>
    </submittedName>
</protein>
<evidence type="ECO:0000313" key="5">
    <source>
        <dbReference type="EMBL" id="MCP1727433.1"/>
    </source>
</evidence>
<dbReference type="EMBL" id="JALJYF010000001">
    <property type="protein sequence ID" value="MCP1727433.1"/>
    <property type="molecule type" value="Genomic_DNA"/>
</dbReference>
<dbReference type="NCBIfam" id="NF006045">
    <property type="entry name" value="PRK08190.1"/>
    <property type="match status" value="1"/>
</dbReference>
<evidence type="ECO:0000256" key="3">
    <source>
        <dbReference type="ARBA" id="ARBA00023315"/>
    </source>
</evidence>
<reference evidence="5 6" key="1">
    <citation type="submission" date="2022-03" db="EMBL/GenBank/DDBJ databases">
        <title>Genomic Encyclopedia of Type Strains, Phase III (KMG-III): the genomes of soil and plant-associated and newly described type strains.</title>
        <authorList>
            <person name="Whitman W."/>
        </authorList>
    </citation>
    <scope>NUCLEOTIDE SEQUENCE [LARGE SCALE GENOMIC DNA]</scope>
    <source>
        <strain evidence="5 6">BSker1</strain>
    </source>
</reference>
<dbReference type="InterPro" id="IPR002505">
    <property type="entry name" value="PTA_PTB"/>
</dbReference>
<evidence type="ECO:0000256" key="1">
    <source>
        <dbReference type="ARBA" id="ARBA00005656"/>
    </source>
</evidence>
<feature type="domain" description="Phosphate acetyl/butaryl transferase" evidence="4">
    <location>
        <begin position="87"/>
        <end position="294"/>
    </location>
</feature>
<comment type="similarity">
    <text evidence="1">Belongs to the phosphate acetyltransferase and butyryltransferase family.</text>
</comment>